<organism evidence="2 3">
    <name type="scientific">Gossypium arboreum</name>
    <name type="common">Tree cotton</name>
    <name type="synonym">Gossypium nanking</name>
    <dbReference type="NCBI Taxonomy" id="29729"/>
    <lineage>
        <taxon>Eukaryota</taxon>
        <taxon>Viridiplantae</taxon>
        <taxon>Streptophyta</taxon>
        <taxon>Embryophyta</taxon>
        <taxon>Tracheophyta</taxon>
        <taxon>Spermatophyta</taxon>
        <taxon>Magnoliopsida</taxon>
        <taxon>eudicotyledons</taxon>
        <taxon>Gunneridae</taxon>
        <taxon>Pentapetalae</taxon>
        <taxon>rosids</taxon>
        <taxon>malvids</taxon>
        <taxon>Malvales</taxon>
        <taxon>Malvaceae</taxon>
        <taxon>Malvoideae</taxon>
        <taxon>Gossypium</taxon>
    </lineage>
</organism>
<dbReference type="EMBL" id="KN459694">
    <property type="protein sequence ID" value="KHG30729.1"/>
    <property type="molecule type" value="Genomic_DNA"/>
</dbReference>
<evidence type="ECO:0000313" key="3">
    <source>
        <dbReference type="Proteomes" id="UP000032142"/>
    </source>
</evidence>
<evidence type="ECO:0000313" key="2">
    <source>
        <dbReference type="EMBL" id="KHG30729.1"/>
    </source>
</evidence>
<dbReference type="Proteomes" id="UP000032142">
    <property type="component" value="Unassembled WGS sequence"/>
</dbReference>
<evidence type="ECO:0000256" key="1">
    <source>
        <dbReference type="SAM" id="MobiDB-lite"/>
    </source>
</evidence>
<name>A0A0B0Q1L5_GOSAR</name>
<dbReference type="AlphaFoldDB" id="A0A0B0Q1L5"/>
<reference evidence="3" key="1">
    <citation type="submission" date="2014-09" db="EMBL/GenBank/DDBJ databases">
        <authorList>
            <person name="Mudge J."/>
            <person name="Ramaraj T."/>
            <person name="Lindquist I.E."/>
            <person name="Bharti A.K."/>
            <person name="Sundararajan A."/>
            <person name="Cameron C.T."/>
            <person name="Woodward J.E."/>
            <person name="May G.D."/>
            <person name="Brubaker C."/>
            <person name="Broadhvest J."/>
            <person name="Wilkins T.A."/>
        </authorList>
    </citation>
    <scope>NUCLEOTIDE SEQUENCE</scope>
    <source>
        <strain evidence="3">cv. AKA8401</strain>
    </source>
</reference>
<feature type="region of interest" description="Disordered" evidence="1">
    <location>
        <begin position="1"/>
        <end position="22"/>
    </location>
</feature>
<accession>A0A0B0Q1L5</accession>
<protein>
    <submittedName>
        <fullName evidence="2">Uncharacterized protein</fullName>
    </submittedName>
</protein>
<keyword evidence="3" id="KW-1185">Reference proteome</keyword>
<sequence>MDQHEISTRPGPPHTGSPHGRVHLAELKHDLHG</sequence>
<gene>
    <name evidence="2" type="ORF">F383_36536</name>
</gene>
<proteinExistence type="predicted"/>